<keyword evidence="3" id="KW-0238">DNA-binding</keyword>
<dbReference type="Gene3D" id="1.10.10.60">
    <property type="entry name" value="Homeodomain-like"/>
    <property type="match status" value="2"/>
</dbReference>
<dbReference type="InterPro" id="IPR018060">
    <property type="entry name" value="HTH_AraC"/>
</dbReference>
<dbReference type="SMART" id="SM00448">
    <property type="entry name" value="REC"/>
    <property type="match status" value="1"/>
</dbReference>
<dbReference type="SMART" id="SM00342">
    <property type="entry name" value="HTH_ARAC"/>
    <property type="match status" value="1"/>
</dbReference>
<evidence type="ECO:0000256" key="1">
    <source>
        <dbReference type="ARBA" id="ARBA00018672"/>
    </source>
</evidence>
<keyword evidence="2" id="KW-0805">Transcription regulation</keyword>
<dbReference type="PANTHER" id="PTHR43280:SF10">
    <property type="entry name" value="REGULATORY PROTEIN POCR"/>
    <property type="match status" value="1"/>
</dbReference>
<dbReference type="GO" id="GO:0043565">
    <property type="term" value="F:sequence-specific DNA binding"/>
    <property type="evidence" value="ECO:0007669"/>
    <property type="project" value="InterPro"/>
</dbReference>
<dbReference type="SUPFAM" id="SSF46689">
    <property type="entry name" value="Homeodomain-like"/>
    <property type="match status" value="2"/>
</dbReference>
<comment type="function">
    <text evidence="5">May play the central regulatory role in sporulation. It may be an element of the effector pathway responsible for the activation of sporulation genes in response to nutritional stress. Spo0A may act in concert with spo0H (a sigma factor) to control the expression of some genes that are critical to the sporulation process.</text>
</comment>
<reference evidence="9 10" key="1">
    <citation type="submission" date="2020-07" db="EMBL/GenBank/DDBJ databases">
        <title>Vallitalea guaymasensis genome.</title>
        <authorList>
            <person name="Postec A."/>
        </authorList>
    </citation>
    <scope>NUCLEOTIDE SEQUENCE [LARGE SCALE GENOMIC DNA]</scope>
    <source>
        <strain evidence="9 10">Ra1766G1</strain>
    </source>
</reference>
<protein>
    <recommendedName>
        <fullName evidence="1">Stage 0 sporulation protein A homolog</fullName>
    </recommendedName>
</protein>
<keyword evidence="6" id="KW-0597">Phosphoprotein</keyword>
<evidence type="ECO:0000256" key="6">
    <source>
        <dbReference type="PROSITE-ProRule" id="PRU00169"/>
    </source>
</evidence>
<dbReference type="PROSITE" id="PS01124">
    <property type="entry name" value="HTH_ARAC_FAMILY_2"/>
    <property type="match status" value="1"/>
</dbReference>
<dbReference type="InterPro" id="IPR011006">
    <property type="entry name" value="CheY-like_superfamily"/>
</dbReference>
<accession>A0A8J8M9W7</accession>
<dbReference type="CDD" id="cd17536">
    <property type="entry name" value="REC_YesN-like"/>
    <property type="match status" value="1"/>
</dbReference>
<keyword evidence="4" id="KW-0804">Transcription</keyword>
<evidence type="ECO:0000256" key="3">
    <source>
        <dbReference type="ARBA" id="ARBA00023125"/>
    </source>
</evidence>
<evidence type="ECO:0000313" key="10">
    <source>
        <dbReference type="Proteomes" id="UP000677305"/>
    </source>
</evidence>
<dbReference type="AlphaFoldDB" id="A0A8J8M9W7"/>
<sequence length="510" mass="60911">MYRILIVDDESDERQVIRFLLDRYNFDLNILEASNGKEALAKLKDCPSDILFTDVKMPFMDGIKLASSAKELLPNIQIIFFSGHDDFEYIKKALSLRAVDYILKPINPCEFQKTMSLVLQRTEQLQKEIADKKKHDLYLKNHILYRLINKTCLETLKKEYPTINLSYLMDYSRLFLLEFDEPLFDNLQSEDFHSYNDKIHRIIDMHFDFINLNPFQSLLLFKSKNKPHIYYRELAIKIQNYISTIYKRKCFISISNEFTQPNDISKAYEEAEGYLENRFFFSHTYVYSIETSFINNEHNSEQDNYLLQAIQKDIQLKDIYSLKQDIDTMFQKYRNKQSLSHIYIRFLCSNLLQILYKELPEYEEREFTKNITNIYSSHSFEEIQEFLYDILDKVIEKFETEQLSPKHAIHLVKQYIHTHYGENLNLNVLADKVFLTPRYLSTLFIQEIGYGINRYIKNLRMDKAKELLINTNIKITDICKTVGYSNVSYFCKSFQENFGVTPEKYRQKHI</sequence>
<dbReference type="GO" id="GO:0000160">
    <property type="term" value="P:phosphorelay signal transduction system"/>
    <property type="evidence" value="ECO:0007669"/>
    <property type="project" value="InterPro"/>
</dbReference>
<dbReference type="Pfam" id="PF00072">
    <property type="entry name" value="Response_reg"/>
    <property type="match status" value="1"/>
</dbReference>
<gene>
    <name evidence="9" type="ORF">HYG85_08220</name>
</gene>
<evidence type="ECO:0000313" key="9">
    <source>
        <dbReference type="EMBL" id="QUH28903.1"/>
    </source>
</evidence>
<feature type="domain" description="HTH araC/xylS-type" evidence="7">
    <location>
        <begin position="410"/>
        <end position="508"/>
    </location>
</feature>
<dbReference type="PANTHER" id="PTHR43280">
    <property type="entry name" value="ARAC-FAMILY TRANSCRIPTIONAL REGULATOR"/>
    <property type="match status" value="1"/>
</dbReference>
<dbReference type="RefSeq" id="WP_212693091.1">
    <property type="nucleotide sequence ID" value="NZ_CP058561.1"/>
</dbReference>
<feature type="domain" description="Response regulatory" evidence="8">
    <location>
        <begin position="3"/>
        <end position="119"/>
    </location>
</feature>
<dbReference type="GO" id="GO:0003700">
    <property type="term" value="F:DNA-binding transcription factor activity"/>
    <property type="evidence" value="ECO:0007669"/>
    <property type="project" value="InterPro"/>
</dbReference>
<evidence type="ECO:0000259" key="7">
    <source>
        <dbReference type="PROSITE" id="PS01124"/>
    </source>
</evidence>
<dbReference type="Gene3D" id="3.40.50.2300">
    <property type="match status" value="1"/>
</dbReference>
<dbReference type="KEGG" id="vgu:HYG85_08220"/>
<evidence type="ECO:0000259" key="8">
    <source>
        <dbReference type="PROSITE" id="PS50110"/>
    </source>
</evidence>
<evidence type="ECO:0000256" key="5">
    <source>
        <dbReference type="ARBA" id="ARBA00024867"/>
    </source>
</evidence>
<feature type="modified residue" description="4-aspartylphosphate" evidence="6">
    <location>
        <position position="54"/>
    </location>
</feature>
<dbReference type="Pfam" id="PF12833">
    <property type="entry name" value="HTH_18"/>
    <property type="match status" value="1"/>
</dbReference>
<dbReference type="EMBL" id="CP058561">
    <property type="protein sequence ID" value="QUH28903.1"/>
    <property type="molecule type" value="Genomic_DNA"/>
</dbReference>
<dbReference type="InterPro" id="IPR009057">
    <property type="entry name" value="Homeodomain-like_sf"/>
</dbReference>
<dbReference type="InterPro" id="IPR001789">
    <property type="entry name" value="Sig_transdc_resp-reg_receiver"/>
</dbReference>
<dbReference type="SUPFAM" id="SSF52172">
    <property type="entry name" value="CheY-like"/>
    <property type="match status" value="1"/>
</dbReference>
<keyword evidence="10" id="KW-1185">Reference proteome</keyword>
<name>A0A8J8M9W7_9FIRM</name>
<dbReference type="Proteomes" id="UP000677305">
    <property type="component" value="Chromosome"/>
</dbReference>
<dbReference type="PROSITE" id="PS50110">
    <property type="entry name" value="RESPONSE_REGULATORY"/>
    <property type="match status" value="1"/>
</dbReference>
<proteinExistence type="predicted"/>
<organism evidence="9 10">
    <name type="scientific">Vallitalea guaymasensis</name>
    <dbReference type="NCBI Taxonomy" id="1185412"/>
    <lineage>
        <taxon>Bacteria</taxon>
        <taxon>Bacillati</taxon>
        <taxon>Bacillota</taxon>
        <taxon>Clostridia</taxon>
        <taxon>Lachnospirales</taxon>
        <taxon>Vallitaleaceae</taxon>
        <taxon>Vallitalea</taxon>
    </lineage>
</organism>
<dbReference type="PRINTS" id="PR00032">
    <property type="entry name" value="HTHARAC"/>
</dbReference>
<evidence type="ECO:0000256" key="2">
    <source>
        <dbReference type="ARBA" id="ARBA00023015"/>
    </source>
</evidence>
<dbReference type="InterPro" id="IPR020449">
    <property type="entry name" value="Tscrpt_reg_AraC-type_HTH"/>
</dbReference>
<evidence type="ECO:0000256" key="4">
    <source>
        <dbReference type="ARBA" id="ARBA00023163"/>
    </source>
</evidence>